<keyword evidence="3" id="KW-1185">Reference proteome</keyword>
<dbReference type="Proteomes" id="UP000198656">
    <property type="component" value="Unassembled WGS sequence"/>
</dbReference>
<dbReference type="AlphaFoldDB" id="A0A1G7VBV8"/>
<proteinExistence type="predicted"/>
<keyword evidence="1" id="KW-1133">Transmembrane helix</keyword>
<sequence>MILKIIGLLFLGVVLHLATILLSRHVEPVDESNAVVRYLASIVIMGFNILKVFILFAIILLVINITSL</sequence>
<keyword evidence="1" id="KW-0472">Membrane</keyword>
<keyword evidence="1" id="KW-0812">Transmembrane</keyword>
<organism evidence="2 3">
    <name type="scientific">Desulfosporosinus hippei DSM 8344</name>
    <dbReference type="NCBI Taxonomy" id="1121419"/>
    <lineage>
        <taxon>Bacteria</taxon>
        <taxon>Bacillati</taxon>
        <taxon>Bacillota</taxon>
        <taxon>Clostridia</taxon>
        <taxon>Eubacteriales</taxon>
        <taxon>Desulfitobacteriaceae</taxon>
        <taxon>Desulfosporosinus</taxon>
    </lineage>
</organism>
<dbReference type="EMBL" id="FNCP01000004">
    <property type="protein sequence ID" value="SDG56829.1"/>
    <property type="molecule type" value="Genomic_DNA"/>
</dbReference>
<accession>A0A1G7VBV8</accession>
<gene>
    <name evidence="2" type="ORF">SAMN05443529_10465</name>
</gene>
<feature type="transmembrane region" description="Helical" evidence="1">
    <location>
        <begin position="39"/>
        <end position="63"/>
    </location>
</feature>
<evidence type="ECO:0000313" key="3">
    <source>
        <dbReference type="Proteomes" id="UP000198656"/>
    </source>
</evidence>
<reference evidence="3" key="1">
    <citation type="submission" date="2016-10" db="EMBL/GenBank/DDBJ databases">
        <authorList>
            <person name="Varghese N."/>
            <person name="Submissions S."/>
        </authorList>
    </citation>
    <scope>NUCLEOTIDE SEQUENCE [LARGE SCALE GENOMIC DNA]</scope>
    <source>
        <strain evidence="3">DSM 8344</strain>
    </source>
</reference>
<evidence type="ECO:0000256" key="1">
    <source>
        <dbReference type="SAM" id="Phobius"/>
    </source>
</evidence>
<evidence type="ECO:0000313" key="2">
    <source>
        <dbReference type="EMBL" id="SDG56829.1"/>
    </source>
</evidence>
<name>A0A1G7VBV8_9FIRM</name>
<protein>
    <submittedName>
        <fullName evidence="2">Uncharacterized protein</fullName>
    </submittedName>
</protein>